<dbReference type="RefSeq" id="XP_007874647.1">
    <property type="nucleotide sequence ID" value="XM_007876456.1"/>
</dbReference>
<dbReference type="VEuPathDB" id="FungiDB:PNEG_02628"/>
<dbReference type="GO" id="GO:0005737">
    <property type="term" value="C:cytoplasm"/>
    <property type="evidence" value="ECO:0007669"/>
    <property type="project" value="TreeGrafter"/>
</dbReference>
<feature type="domain" description="UDENN" evidence="2">
    <location>
        <begin position="12"/>
        <end position="459"/>
    </location>
</feature>
<dbReference type="InterPro" id="IPR051731">
    <property type="entry name" value="DENND11/AVL9_GEFs"/>
</dbReference>
<protein>
    <recommendedName>
        <fullName evidence="2">UDENN domain-containing protein</fullName>
    </recommendedName>
</protein>
<dbReference type="PROSITE" id="PS50211">
    <property type="entry name" value="DENN"/>
    <property type="match status" value="1"/>
</dbReference>
<name>M7NP17_PNEMU</name>
<dbReference type="Gene3D" id="3.40.50.11500">
    <property type="match status" value="1"/>
</dbReference>
<dbReference type="Proteomes" id="UP000011958">
    <property type="component" value="Unassembled WGS sequence"/>
</dbReference>
<dbReference type="InterPro" id="IPR037516">
    <property type="entry name" value="Tripartite_DENN"/>
</dbReference>
<sequence>MDNPSKGKQSVLYIICVGFHHARGPEIEYCYPELQEIPSTWSLLPFMALPDGVHLNEEDFSYFCIKNDQKNTSTNNNNHILLTIYGISCTRQLLSSELINKPVDVTRSTIQKSIVVLVSKPVFGHIKEKLRAVTQAYFSQRNFEDRNILIHLYNSLVQIFHDEINGYDIYLGIPLRELLYQFRWKTLVILKAMLLEKRILFYGTRSETLCMIQYSLLSLIPELLENLQDASDPLLNTVENQLTKPTSLSTSNHKSLLSYMGMPFQIFAKGSFFGPYTPLQQIKMLDNKTTKSYIIGSTNSLFLQMKKKYADLVVNIDTGEVDILQPLLKNVLSLSFSDRKWINNIIMSVIDSWDESDTSRPKTMGFLNSEEHLRAQFEEYFLALAATVKYDNYLAKIKNSPDFNITSLDTYENIIREFGQCWIEQWKFTENYRLWNKYTDDELFNIIYPRHPVINRRISLEDVQHKISKQVQELKLNERAAIAKETINRSWNNGSQKISQVVGSLLDQMESYRTERWKRYQENHNQYITSVSLIGSELSSHFGDMQNKAGNYVSIFTDWASNKKRTIKHN</sequence>
<dbReference type="PANTHER" id="PTHR31017:SF1">
    <property type="entry name" value="LATE SECRETORY PATHWAY PROTEIN AVL9 HOMOLOG"/>
    <property type="match status" value="1"/>
</dbReference>
<reference evidence="4" key="1">
    <citation type="journal article" date="2016" name="Nat. Commun.">
        <title>Genome analysis of three Pneumocystis species reveals adaptation mechanisms to life exclusively in mammalian hosts.</title>
        <authorList>
            <person name="Ma L."/>
            <person name="Chen Z."/>
            <person name="Huang D.W."/>
            <person name="Kutty G."/>
            <person name="Ishihara M."/>
            <person name="Wang H."/>
            <person name="Abouelleil A."/>
            <person name="Bishop L."/>
            <person name="Davey E."/>
            <person name="Deng R."/>
            <person name="Deng X."/>
            <person name="Fan L."/>
            <person name="Fantoni G."/>
            <person name="Fitzgerald M."/>
            <person name="Gogineni E."/>
            <person name="Goldberg J.M."/>
            <person name="Handley G."/>
            <person name="Hu X."/>
            <person name="Huber C."/>
            <person name="Jiao X."/>
            <person name="Jones K."/>
            <person name="Levin J.Z."/>
            <person name="Liu Y."/>
            <person name="Macdonald P."/>
            <person name="Melnikov A."/>
            <person name="Raley C."/>
            <person name="Sassi M."/>
            <person name="Sherman B.T."/>
            <person name="Song X."/>
            <person name="Sykes S."/>
            <person name="Tran B."/>
            <person name="Walsh L."/>
            <person name="Xia Y."/>
            <person name="Yang J."/>
            <person name="Young S."/>
            <person name="Zeng Q."/>
            <person name="Zheng X."/>
            <person name="Stephens R."/>
            <person name="Nusbaum C."/>
            <person name="Birren B.W."/>
            <person name="Azadi P."/>
            <person name="Lempicki R.A."/>
            <person name="Cuomo C.A."/>
            <person name="Kovacs J.A."/>
        </authorList>
    </citation>
    <scope>NUCLEOTIDE SEQUENCE [LARGE SCALE GENOMIC DNA]</scope>
    <source>
        <strain evidence="4">B123</strain>
    </source>
</reference>
<accession>M7NP17</accession>
<proteinExistence type="inferred from homology"/>
<evidence type="ECO:0000313" key="4">
    <source>
        <dbReference type="Proteomes" id="UP000011958"/>
    </source>
</evidence>
<organism evidence="3 4">
    <name type="scientific">Pneumocystis murina (strain B123)</name>
    <name type="common">Mouse pneumocystis pneumonia agent</name>
    <name type="synonym">Pneumocystis carinii f. sp. muris</name>
    <dbReference type="NCBI Taxonomy" id="1069680"/>
    <lineage>
        <taxon>Eukaryota</taxon>
        <taxon>Fungi</taxon>
        <taxon>Dikarya</taxon>
        <taxon>Ascomycota</taxon>
        <taxon>Taphrinomycotina</taxon>
        <taxon>Pneumocystomycetes</taxon>
        <taxon>Pneumocystaceae</taxon>
        <taxon>Pneumocystis</taxon>
    </lineage>
</organism>
<evidence type="ECO:0000313" key="3">
    <source>
        <dbReference type="EMBL" id="EMR08841.1"/>
    </source>
</evidence>
<dbReference type="PANTHER" id="PTHR31017">
    <property type="entry name" value="LATE SECRETORY PATHWAY PROTEIN AVL9-RELATED"/>
    <property type="match status" value="1"/>
</dbReference>
<dbReference type="GO" id="GO:0006892">
    <property type="term" value="P:post-Golgi vesicle-mediated transport"/>
    <property type="evidence" value="ECO:0007669"/>
    <property type="project" value="EnsemblFungi"/>
</dbReference>
<comment type="caution">
    <text evidence="3">The sequence shown here is derived from an EMBL/GenBank/DDBJ whole genome shotgun (WGS) entry which is preliminary data.</text>
</comment>
<evidence type="ECO:0000259" key="2">
    <source>
        <dbReference type="PROSITE" id="PS50211"/>
    </source>
</evidence>
<evidence type="ECO:0000256" key="1">
    <source>
        <dbReference type="ARBA" id="ARBA00038178"/>
    </source>
</evidence>
<dbReference type="OMA" id="IRTQFRV"/>
<dbReference type="InterPro" id="IPR043153">
    <property type="entry name" value="DENN_C"/>
</dbReference>
<comment type="similarity">
    <text evidence="1">Belongs to the AVL9 family.</text>
</comment>
<dbReference type="eggNOG" id="KOG3823">
    <property type="taxonomic scope" value="Eukaryota"/>
</dbReference>
<dbReference type="InterPro" id="IPR018307">
    <property type="entry name" value="ABL9/DENND6_dom"/>
</dbReference>
<dbReference type="Pfam" id="PF09794">
    <property type="entry name" value="Avl9"/>
    <property type="match status" value="1"/>
</dbReference>
<dbReference type="HOGENOM" id="CLU_009066_0_1_1"/>
<gene>
    <name evidence="3" type="ORF">PNEG_02628</name>
</gene>
<dbReference type="EMBL" id="AFWA02000007">
    <property type="protein sequence ID" value="EMR08841.1"/>
    <property type="molecule type" value="Genomic_DNA"/>
</dbReference>
<dbReference type="GeneID" id="19896319"/>
<dbReference type="OrthoDB" id="192887at2759"/>
<dbReference type="AlphaFoldDB" id="M7NP17"/>
<keyword evidence="4" id="KW-1185">Reference proteome</keyword>